<proteinExistence type="inferred from homology"/>
<evidence type="ECO:0000256" key="3">
    <source>
        <dbReference type="SAM" id="Phobius"/>
    </source>
</evidence>
<comment type="caution">
    <text evidence="4">The sequence shown here is derived from an EMBL/GenBank/DDBJ whole genome shotgun (WGS) entry which is preliminary data.</text>
</comment>
<keyword evidence="2" id="KW-0482">Metalloprotease</keyword>
<dbReference type="GeneID" id="92026930"/>
<keyword evidence="3" id="KW-0472">Membrane</keyword>
<reference evidence="4 5" key="1">
    <citation type="submission" date="2024-04" db="EMBL/GenBank/DDBJ databases">
        <title>Phyllosticta paracitricarpa is synonymous to the EU quarantine fungus P. citricarpa based on phylogenomic analyses.</title>
        <authorList>
            <consortium name="Lawrence Berkeley National Laboratory"/>
            <person name="Van ingen-buijs V.A."/>
            <person name="Van westerhoven A.C."/>
            <person name="Haridas S."/>
            <person name="Skiadas P."/>
            <person name="Martin F."/>
            <person name="Groenewald J.Z."/>
            <person name="Crous P.W."/>
            <person name="Seidl M.F."/>
        </authorList>
    </citation>
    <scope>NUCLEOTIDE SEQUENCE [LARGE SCALE GENOMIC DNA]</scope>
    <source>
        <strain evidence="4 5">CPC 17464</strain>
    </source>
</reference>
<dbReference type="EC" id="3.4.13.19" evidence="2"/>
<keyword evidence="1 2" id="KW-0224">Dipeptidase</keyword>
<evidence type="ECO:0000256" key="2">
    <source>
        <dbReference type="RuleBase" id="RU341113"/>
    </source>
</evidence>
<keyword evidence="2" id="KW-0378">Hydrolase</keyword>
<comment type="cofactor">
    <cofactor evidence="2">
        <name>Zn(2+)</name>
        <dbReference type="ChEBI" id="CHEBI:29105"/>
    </cofactor>
</comment>
<sequence length="425" mass="46797">MMEKKGEQYQDLVPQAPERKKYAQAKTGFVALAALLLTGWAAMGAPSSWSRLCPNHHNPVHEVLSAVPLIDGHNDFPIYIRAFYYNHIYGKNFSETEELVGQVDFPRLKQSGLRGQFWSAYVECPHNDGPVEDQETYYEPMHQTLQQIDLIYRLIDAYPWRLQHADSAAEVWAQFADRSGPQGPISSLIGVEGLHQVANSASALRMYRSLGVRYVTLTHSCHNRFADSCSPAEPLHGGLSAAGRDVVREMNRLGLMVDLSHTSAATQRDALSLSRAPVAYTHSAARALCDHQRNVADEELFALKANGGIIMVNFFPGFVACAPRAELKDVADHIMYLGNLIGFRHVGIGADFDGMGFDPAPEGLEDVGTYPALIAELLRRGVSVEDVRGVAGANVLRVLAEVESVGEELVDARAEPLEDRVKSIF</sequence>
<dbReference type="Proteomes" id="UP001360953">
    <property type="component" value="Unassembled WGS sequence"/>
</dbReference>
<keyword evidence="2" id="KW-0862">Zinc</keyword>
<evidence type="ECO:0000256" key="1">
    <source>
        <dbReference type="ARBA" id="ARBA00022997"/>
    </source>
</evidence>
<gene>
    <name evidence="4" type="ORF">J3D65DRAFT_143840</name>
</gene>
<keyword evidence="2" id="KW-0645">Protease</keyword>
<dbReference type="PANTHER" id="PTHR10443">
    <property type="entry name" value="MICROSOMAL DIPEPTIDASE"/>
    <property type="match status" value="1"/>
</dbReference>
<name>A0ABR1L995_9PEZI</name>
<evidence type="ECO:0000313" key="4">
    <source>
        <dbReference type="EMBL" id="KAK7530971.1"/>
    </source>
</evidence>
<dbReference type="InterPro" id="IPR008257">
    <property type="entry name" value="Pept_M19"/>
</dbReference>
<comment type="catalytic activity">
    <reaction evidence="2">
        <text>an L-aminoacyl-L-amino acid + H2O = 2 an L-alpha-amino acid</text>
        <dbReference type="Rhea" id="RHEA:48940"/>
        <dbReference type="ChEBI" id="CHEBI:15377"/>
        <dbReference type="ChEBI" id="CHEBI:59869"/>
        <dbReference type="ChEBI" id="CHEBI:77460"/>
        <dbReference type="EC" id="3.4.13.19"/>
    </reaction>
</comment>
<feature type="transmembrane region" description="Helical" evidence="3">
    <location>
        <begin position="29"/>
        <end position="49"/>
    </location>
</feature>
<keyword evidence="3" id="KW-1133">Transmembrane helix</keyword>
<dbReference type="PANTHER" id="PTHR10443:SF12">
    <property type="entry name" value="DIPEPTIDASE"/>
    <property type="match status" value="1"/>
</dbReference>
<organism evidence="4 5">
    <name type="scientific">Phyllosticta citribraziliensis</name>
    <dbReference type="NCBI Taxonomy" id="989973"/>
    <lineage>
        <taxon>Eukaryota</taxon>
        <taxon>Fungi</taxon>
        <taxon>Dikarya</taxon>
        <taxon>Ascomycota</taxon>
        <taxon>Pezizomycotina</taxon>
        <taxon>Dothideomycetes</taxon>
        <taxon>Dothideomycetes incertae sedis</taxon>
        <taxon>Botryosphaeriales</taxon>
        <taxon>Phyllostictaceae</taxon>
        <taxon>Phyllosticta</taxon>
    </lineage>
</organism>
<dbReference type="Pfam" id="PF01244">
    <property type="entry name" value="Peptidase_M19"/>
    <property type="match status" value="1"/>
</dbReference>
<dbReference type="PROSITE" id="PS51365">
    <property type="entry name" value="RENAL_DIPEPTIDASE_2"/>
    <property type="match status" value="1"/>
</dbReference>
<dbReference type="SUPFAM" id="SSF51556">
    <property type="entry name" value="Metallo-dependent hydrolases"/>
    <property type="match status" value="1"/>
</dbReference>
<accession>A0ABR1L995</accession>
<keyword evidence="5" id="KW-1185">Reference proteome</keyword>
<dbReference type="CDD" id="cd01301">
    <property type="entry name" value="rDP_like"/>
    <property type="match status" value="1"/>
</dbReference>
<comment type="similarity">
    <text evidence="2">Belongs to the metallo-dependent hydrolases superfamily. Peptidase M19 family.</text>
</comment>
<dbReference type="RefSeq" id="XP_066651044.1">
    <property type="nucleotide sequence ID" value="XM_066794024.1"/>
</dbReference>
<keyword evidence="2" id="KW-0479">Metal-binding</keyword>
<keyword evidence="3" id="KW-0812">Transmembrane</keyword>
<dbReference type="EMBL" id="JBBPEH010000013">
    <property type="protein sequence ID" value="KAK7530971.1"/>
    <property type="molecule type" value="Genomic_DNA"/>
</dbReference>
<evidence type="ECO:0000313" key="5">
    <source>
        <dbReference type="Proteomes" id="UP001360953"/>
    </source>
</evidence>
<dbReference type="InterPro" id="IPR032466">
    <property type="entry name" value="Metal_Hydrolase"/>
</dbReference>
<dbReference type="Gene3D" id="3.20.20.140">
    <property type="entry name" value="Metal-dependent hydrolases"/>
    <property type="match status" value="1"/>
</dbReference>
<protein>
    <recommendedName>
        <fullName evidence="2">Dipeptidase</fullName>
        <ecNumber evidence="2">3.4.13.19</ecNumber>
    </recommendedName>
</protein>